<dbReference type="HAMAP" id="MF_00574">
    <property type="entry name" value="Ribosomal_eL8_Bact"/>
    <property type="match status" value="1"/>
</dbReference>
<evidence type="ECO:0000313" key="4">
    <source>
        <dbReference type="EMBL" id="MBM7704972.1"/>
    </source>
</evidence>
<comment type="similarity">
    <text evidence="2">Belongs to the eukaryotic ribosomal protein eL8 family.</text>
</comment>
<proteinExistence type="inferred from homology"/>
<feature type="domain" description="Ribosomal protein eL8/eL30/eS12/Gadd45" evidence="3">
    <location>
        <begin position="4"/>
        <end position="81"/>
    </location>
</feature>
<dbReference type="PRINTS" id="PR00884">
    <property type="entry name" value="RIBOSOMALHS6"/>
</dbReference>
<dbReference type="Proteomes" id="UP000809829">
    <property type="component" value="Unassembled WGS sequence"/>
</dbReference>
<keyword evidence="4" id="KW-0689">Ribosomal protein</keyword>
<dbReference type="GO" id="GO:0005840">
    <property type="term" value="C:ribosome"/>
    <property type="evidence" value="ECO:0007669"/>
    <property type="project" value="UniProtKB-KW"/>
</dbReference>
<keyword evidence="5" id="KW-1185">Reference proteome</keyword>
<dbReference type="Pfam" id="PF01248">
    <property type="entry name" value="Ribosomal_L7Ae"/>
    <property type="match status" value="1"/>
</dbReference>
<comment type="caution">
    <text evidence="4">The sequence shown here is derived from an EMBL/GenBank/DDBJ whole genome shotgun (WGS) entry which is preliminary data.</text>
</comment>
<dbReference type="InterPro" id="IPR023460">
    <property type="entry name" value="RNA_bf_YbxF-like"/>
</dbReference>
<dbReference type="NCBIfam" id="NF010125">
    <property type="entry name" value="PRK13602.1"/>
    <property type="match status" value="1"/>
</dbReference>
<dbReference type="Gene3D" id="3.30.1330.30">
    <property type="match status" value="1"/>
</dbReference>
<reference evidence="4 5" key="1">
    <citation type="submission" date="2021-01" db="EMBL/GenBank/DDBJ databases">
        <title>Genomic Encyclopedia of Type Strains, Phase IV (KMG-IV): sequencing the most valuable type-strain genomes for metagenomic binning, comparative biology and taxonomic classification.</title>
        <authorList>
            <person name="Goeker M."/>
        </authorList>
    </citation>
    <scope>NUCLEOTIDE SEQUENCE [LARGE SCALE GENOMIC DNA]</scope>
    <source>
        <strain evidence="4 5">DSM 104297</strain>
    </source>
</reference>
<evidence type="ECO:0000313" key="5">
    <source>
        <dbReference type="Proteomes" id="UP000809829"/>
    </source>
</evidence>
<accession>A0ABS2QZY8</accession>
<gene>
    <name evidence="4" type="ORF">JOC83_003856</name>
</gene>
<keyword evidence="4" id="KW-0687">Ribonucleoprotein</keyword>
<name>A0ABS2QZY8_9BACI</name>
<protein>
    <recommendedName>
        <fullName evidence="2">RNA-binding protein JOC83_003856</fullName>
    </recommendedName>
    <alternativeName>
        <fullName evidence="2">Ribosomal protein eL8-like</fullName>
    </alternativeName>
</protein>
<evidence type="ECO:0000256" key="2">
    <source>
        <dbReference type="HAMAP-Rule" id="MF_00574"/>
    </source>
</evidence>
<dbReference type="SUPFAM" id="SSF55315">
    <property type="entry name" value="L30e-like"/>
    <property type="match status" value="1"/>
</dbReference>
<dbReference type="RefSeq" id="WP_205188958.1">
    <property type="nucleotide sequence ID" value="NZ_JAFBFC010000011.1"/>
</dbReference>
<evidence type="ECO:0000259" key="3">
    <source>
        <dbReference type="Pfam" id="PF01248"/>
    </source>
</evidence>
<dbReference type="EMBL" id="JAFBFC010000011">
    <property type="protein sequence ID" value="MBM7704972.1"/>
    <property type="molecule type" value="Genomic_DNA"/>
</dbReference>
<dbReference type="InterPro" id="IPR004038">
    <property type="entry name" value="Ribosomal_eL8/eL30/eS12/Gad45"/>
</dbReference>
<keyword evidence="1 2" id="KW-0694">RNA-binding</keyword>
<sequence>MSYEKVSQANNIVVGTKQTVKALKKGIVKEVFIAEDADSLVTQAVIETANALKISLTYVDSTKKLGKACKIEVGASSVAIIR</sequence>
<dbReference type="InterPro" id="IPR029064">
    <property type="entry name" value="Ribosomal_eL30-like_sf"/>
</dbReference>
<evidence type="ECO:0000256" key="1">
    <source>
        <dbReference type="ARBA" id="ARBA00022884"/>
    </source>
</evidence>
<organism evidence="4 5">
    <name type="scientific">Priestia iocasae</name>
    <dbReference type="NCBI Taxonomy" id="2291674"/>
    <lineage>
        <taxon>Bacteria</taxon>
        <taxon>Bacillati</taxon>
        <taxon>Bacillota</taxon>
        <taxon>Bacilli</taxon>
        <taxon>Bacillales</taxon>
        <taxon>Bacillaceae</taxon>
        <taxon>Priestia</taxon>
    </lineage>
</organism>